<evidence type="ECO:0000313" key="1">
    <source>
        <dbReference type="EMBL" id="GAA2045546.1"/>
    </source>
</evidence>
<keyword evidence="2" id="KW-1185">Reference proteome</keyword>
<name>A0ABP5GJ35_9MICC</name>
<evidence type="ECO:0000313" key="2">
    <source>
        <dbReference type="Proteomes" id="UP001501461"/>
    </source>
</evidence>
<organism evidence="1 2">
    <name type="scientific">Yaniella flava</name>
    <dbReference type="NCBI Taxonomy" id="287930"/>
    <lineage>
        <taxon>Bacteria</taxon>
        <taxon>Bacillati</taxon>
        <taxon>Actinomycetota</taxon>
        <taxon>Actinomycetes</taxon>
        <taxon>Micrococcales</taxon>
        <taxon>Micrococcaceae</taxon>
        <taxon>Yaniella</taxon>
    </lineage>
</organism>
<dbReference type="Proteomes" id="UP001501461">
    <property type="component" value="Unassembled WGS sequence"/>
</dbReference>
<dbReference type="EMBL" id="BAAAMN010000063">
    <property type="protein sequence ID" value="GAA2045546.1"/>
    <property type="molecule type" value="Genomic_DNA"/>
</dbReference>
<proteinExistence type="predicted"/>
<accession>A0ABP5GJ35</accession>
<comment type="caution">
    <text evidence="1">The sequence shown here is derived from an EMBL/GenBank/DDBJ whole genome shotgun (WGS) entry which is preliminary data.</text>
</comment>
<gene>
    <name evidence="1" type="ORF">GCM10009720_28030</name>
</gene>
<protein>
    <submittedName>
        <fullName evidence="1">Uncharacterized protein</fullName>
    </submittedName>
</protein>
<reference evidence="2" key="1">
    <citation type="journal article" date="2019" name="Int. J. Syst. Evol. Microbiol.">
        <title>The Global Catalogue of Microorganisms (GCM) 10K type strain sequencing project: providing services to taxonomists for standard genome sequencing and annotation.</title>
        <authorList>
            <consortium name="The Broad Institute Genomics Platform"/>
            <consortium name="The Broad Institute Genome Sequencing Center for Infectious Disease"/>
            <person name="Wu L."/>
            <person name="Ma J."/>
        </authorList>
    </citation>
    <scope>NUCLEOTIDE SEQUENCE [LARGE SCALE GENOMIC DNA]</scope>
    <source>
        <strain evidence="2">JCM 13595</strain>
    </source>
</reference>
<sequence length="39" mass="4468">MLLCEIRQWAPFVLLDKFLNTLPAFIFVNSSVGEELESP</sequence>